<gene>
    <name evidence="5" type="ORF">EXU30_10005</name>
</gene>
<dbReference type="GO" id="GO:0016829">
    <property type="term" value="F:lyase activity"/>
    <property type="evidence" value="ECO:0007669"/>
    <property type="project" value="UniProtKB-KW"/>
</dbReference>
<sequence>MKATPLALLTAAMSLSQGVYAADFVFLDEGVLKHNRQVLQSDKASDNMRQAYQRLIEEADIAMKQAPFSVTNKGMTPPSGSKNDYLSISPYWWPDETKADGLPWIRHDGKTNPASKTNETDSKRIGKFTRSTRAIALAYYFSQDEAYAKQGIEFIRTWFINEKTKMNPNVKYGQGVPGRADGRRSGIIDTRTLADRLLDAIAILSQSKLWTDNDEKQIKQWYSDYLDWMLEADLAGGPKGEAAAPNNHGTWYDYQIAGISYFLGNEHLTKVMVQKGKMRVDTQFAADGSQPHEIARTRAYHYHYFSLVPLVGIAELGEKVNVDLWNYQNDQGGSLEKGISLMASYHDAQKPWPYSQKDKRRRVERMTSVYLKAGESLNKPEWIKLAQDTDFSQFTVNKNLAEIWEQRDIELLLQKQ</sequence>
<dbReference type="Pfam" id="PF05426">
    <property type="entry name" value="Alginate_lyase"/>
    <property type="match status" value="1"/>
</dbReference>
<evidence type="ECO:0000256" key="2">
    <source>
        <dbReference type="ARBA" id="ARBA00023239"/>
    </source>
</evidence>
<dbReference type="Proteomes" id="UP000291106">
    <property type="component" value="Chromosome"/>
</dbReference>
<reference evidence="5 6" key="1">
    <citation type="submission" date="2019-02" db="EMBL/GenBank/DDBJ databases">
        <title>Shewanella sp. D4-2 isolated from Dokdo Island.</title>
        <authorList>
            <person name="Baek K."/>
        </authorList>
    </citation>
    <scope>NUCLEOTIDE SEQUENCE [LARGE SCALE GENOMIC DNA]</scope>
    <source>
        <strain evidence="5 6">D4-2</strain>
    </source>
</reference>
<accession>A0A411PN17</accession>
<dbReference type="RefSeq" id="WP_130603401.1">
    <property type="nucleotide sequence ID" value="NZ_CP036200.1"/>
</dbReference>
<organism evidence="5 6">
    <name type="scientific">Shewanella maritima</name>
    <dbReference type="NCBI Taxonomy" id="2520507"/>
    <lineage>
        <taxon>Bacteria</taxon>
        <taxon>Pseudomonadati</taxon>
        <taxon>Pseudomonadota</taxon>
        <taxon>Gammaproteobacteria</taxon>
        <taxon>Alteromonadales</taxon>
        <taxon>Shewanellaceae</taxon>
        <taxon>Shewanella</taxon>
    </lineage>
</organism>
<proteinExistence type="predicted"/>
<dbReference type="AlphaFoldDB" id="A0A411PN17"/>
<feature type="signal peptide" evidence="3">
    <location>
        <begin position="1"/>
        <end position="21"/>
    </location>
</feature>
<feature type="domain" description="Alginate lyase" evidence="4">
    <location>
        <begin position="69"/>
        <end position="352"/>
    </location>
</feature>
<dbReference type="EMBL" id="CP036200">
    <property type="protein sequence ID" value="QBF84868.1"/>
    <property type="molecule type" value="Genomic_DNA"/>
</dbReference>
<dbReference type="GO" id="GO:0042597">
    <property type="term" value="C:periplasmic space"/>
    <property type="evidence" value="ECO:0007669"/>
    <property type="project" value="InterPro"/>
</dbReference>
<dbReference type="Gene3D" id="1.50.10.100">
    <property type="entry name" value="Chondroitin AC/alginate lyase"/>
    <property type="match status" value="1"/>
</dbReference>
<keyword evidence="2 5" id="KW-0456">Lyase</keyword>
<dbReference type="SUPFAM" id="SSF48230">
    <property type="entry name" value="Chondroitin AC/alginate lyase"/>
    <property type="match status" value="1"/>
</dbReference>
<evidence type="ECO:0000259" key="4">
    <source>
        <dbReference type="Pfam" id="PF05426"/>
    </source>
</evidence>
<protein>
    <submittedName>
        <fullName evidence="5">Alginate lyase</fullName>
    </submittedName>
</protein>
<keyword evidence="1 3" id="KW-0732">Signal</keyword>
<dbReference type="OrthoDB" id="7210452at2"/>
<evidence type="ECO:0000256" key="3">
    <source>
        <dbReference type="SAM" id="SignalP"/>
    </source>
</evidence>
<dbReference type="KEGG" id="smai:EXU30_10005"/>
<keyword evidence="6" id="KW-1185">Reference proteome</keyword>
<evidence type="ECO:0000313" key="5">
    <source>
        <dbReference type="EMBL" id="QBF84868.1"/>
    </source>
</evidence>
<evidence type="ECO:0000313" key="6">
    <source>
        <dbReference type="Proteomes" id="UP000291106"/>
    </source>
</evidence>
<evidence type="ECO:0000256" key="1">
    <source>
        <dbReference type="ARBA" id="ARBA00022729"/>
    </source>
</evidence>
<name>A0A411PN17_9GAMM</name>
<dbReference type="InterPro" id="IPR008929">
    <property type="entry name" value="Chondroitin_lyas"/>
</dbReference>
<dbReference type="InterPro" id="IPR008397">
    <property type="entry name" value="Alginate_lyase_dom"/>
</dbReference>
<feature type="chain" id="PRO_5019094711" evidence="3">
    <location>
        <begin position="22"/>
        <end position="416"/>
    </location>
</feature>